<dbReference type="GO" id="GO:0008762">
    <property type="term" value="F:UDP-N-acetylmuramate dehydrogenase activity"/>
    <property type="evidence" value="ECO:0007669"/>
    <property type="project" value="UniProtKB-UniRule"/>
</dbReference>
<dbReference type="RefSeq" id="WP_021725831.1">
    <property type="nucleotide sequence ID" value="NZ_AWEZ01000043.1"/>
</dbReference>
<reference evidence="19 20" key="1">
    <citation type="submission" date="2013-08" db="EMBL/GenBank/DDBJ databases">
        <authorList>
            <person name="Durkin A.S."/>
            <person name="Haft D.R."/>
            <person name="McCorrison J."/>
            <person name="Torralba M."/>
            <person name="Gillis M."/>
            <person name="Haft D.H."/>
            <person name="Methe B."/>
            <person name="Sutton G."/>
            <person name="Nelson K.E."/>
        </authorList>
    </citation>
    <scope>NUCLEOTIDE SEQUENCE [LARGE SCALE GENOMIC DNA]</scope>
    <source>
        <strain evidence="19 20">F0195</strain>
    </source>
</reference>
<dbReference type="GO" id="GO:0071949">
    <property type="term" value="F:FAD binding"/>
    <property type="evidence" value="ECO:0007669"/>
    <property type="project" value="InterPro"/>
</dbReference>
<comment type="cofactor">
    <cofactor evidence="1 17">
        <name>FAD</name>
        <dbReference type="ChEBI" id="CHEBI:57692"/>
    </cofactor>
</comment>
<evidence type="ECO:0000256" key="7">
    <source>
        <dbReference type="ARBA" id="ARBA00022618"/>
    </source>
</evidence>
<dbReference type="SUPFAM" id="SSF56176">
    <property type="entry name" value="FAD-binding/transporter-associated domain-like"/>
    <property type="match status" value="1"/>
</dbReference>
<dbReference type="SUPFAM" id="SSF56194">
    <property type="entry name" value="Uridine diphospho-N-Acetylenolpyruvylglucosamine reductase, MurB, C-terminal domain"/>
    <property type="match status" value="1"/>
</dbReference>
<evidence type="ECO:0000256" key="16">
    <source>
        <dbReference type="ARBA" id="ARBA00048914"/>
    </source>
</evidence>
<keyword evidence="8 17" id="KW-0285">Flavoprotein</keyword>
<dbReference type="GO" id="GO:0071555">
    <property type="term" value="P:cell wall organization"/>
    <property type="evidence" value="ECO:0007669"/>
    <property type="project" value="UniProtKB-KW"/>
</dbReference>
<sequence>MGDVGIYNAYMTLSGAYDADVTRDERMARRTTCRIGGPAALFCHAHSLQALRKVLAVLAHEHVEWVILGKGSNILVSDGGYDGCVIELGREFSRISFGDDGIVTVGAAVPLSRLVRETLSHELAGLEFCIGIPGTLGGAVSMNAGTRRDWISRCIESVVTCDLHGMLHRLSADEVAWGYRTTSIDPASVILEATLRLRGGTKRDISARMNALIAHRQRTQPVGRPSCGSVFRNPAEGSAASLVEGCGLSGAREGAAQVSERHANFIINTGGATADDVIRLMTRMHDAVMDTYGTDLTPEVKFLGFGA</sequence>
<dbReference type="InterPro" id="IPR016166">
    <property type="entry name" value="FAD-bd_PCMH"/>
</dbReference>
<evidence type="ECO:0000313" key="19">
    <source>
        <dbReference type="EMBL" id="ERL08691.1"/>
    </source>
</evidence>
<dbReference type="PROSITE" id="PS51387">
    <property type="entry name" value="FAD_PCMH"/>
    <property type="match status" value="1"/>
</dbReference>
<dbReference type="Pfam" id="PF02873">
    <property type="entry name" value="MurB_C"/>
    <property type="match status" value="1"/>
</dbReference>
<dbReference type="GO" id="GO:0051301">
    <property type="term" value="P:cell division"/>
    <property type="evidence" value="ECO:0007669"/>
    <property type="project" value="UniProtKB-KW"/>
</dbReference>
<evidence type="ECO:0000256" key="13">
    <source>
        <dbReference type="ARBA" id="ARBA00023002"/>
    </source>
</evidence>
<keyword evidence="14 17" id="KW-0131">Cell cycle</keyword>
<evidence type="ECO:0000256" key="1">
    <source>
        <dbReference type="ARBA" id="ARBA00001974"/>
    </source>
</evidence>
<keyword evidence="10 17" id="KW-0521">NADP</keyword>
<evidence type="ECO:0000256" key="11">
    <source>
        <dbReference type="ARBA" id="ARBA00022960"/>
    </source>
</evidence>
<dbReference type="EMBL" id="AWEZ01000043">
    <property type="protein sequence ID" value="ERL08691.1"/>
    <property type="molecule type" value="Genomic_DNA"/>
</dbReference>
<evidence type="ECO:0000256" key="9">
    <source>
        <dbReference type="ARBA" id="ARBA00022827"/>
    </source>
</evidence>
<feature type="active site" evidence="17">
    <location>
        <position position="180"/>
    </location>
</feature>
<keyword evidence="12 17" id="KW-0573">Peptidoglycan synthesis</keyword>
<dbReference type="Gene3D" id="3.30.43.10">
    <property type="entry name" value="Uridine Diphospho-n-acetylenolpyruvylglucosamine Reductase, domain 2"/>
    <property type="match status" value="1"/>
</dbReference>
<dbReference type="EC" id="1.3.1.98" evidence="17"/>
<keyword evidence="6 17" id="KW-0963">Cytoplasm</keyword>
<evidence type="ECO:0000256" key="5">
    <source>
        <dbReference type="ARBA" id="ARBA00010485"/>
    </source>
</evidence>
<dbReference type="InterPro" id="IPR036318">
    <property type="entry name" value="FAD-bd_PCMH-like_sf"/>
</dbReference>
<comment type="pathway">
    <text evidence="4 17">Cell wall biogenesis; peptidoglycan biosynthesis.</text>
</comment>
<dbReference type="PANTHER" id="PTHR21071">
    <property type="entry name" value="UDP-N-ACETYLENOLPYRUVOYLGLUCOSAMINE REDUCTASE"/>
    <property type="match status" value="1"/>
</dbReference>
<evidence type="ECO:0000256" key="17">
    <source>
        <dbReference type="HAMAP-Rule" id="MF_00037"/>
    </source>
</evidence>
<dbReference type="GO" id="GO:0008360">
    <property type="term" value="P:regulation of cell shape"/>
    <property type="evidence" value="ECO:0007669"/>
    <property type="project" value="UniProtKB-KW"/>
</dbReference>
<feature type="active site" evidence="17">
    <location>
        <position position="299"/>
    </location>
</feature>
<evidence type="ECO:0000256" key="8">
    <source>
        <dbReference type="ARBA" id="ARBA00022630"/>
    </source>
</evidence>
<dbReference type="eggNOG" id="COG0812">
    <property type="taxonomic scope" value="Bacteria"/>
</dbReference>
<comment type="catalytic activity">
    <reaction evidence="16 17">
        <text>UDP-N-acetyl-alpha-D-muramate + NADP(+) = UDP-N-acetyl-3-O-(1-carboxyvinyl)-alpha-D-glucosamine + NADPH + H(+)</text>
        <dbReference type="Rhea" id="RHEA:12248"/>
        <dbReference type="ChEBI" id="CHEBI:15378"/>
        <dbReference type="ChEBI" id="CHEBI:57783"/>
        <dbReference type="ChEBI" id="CHEBI:58349"/>
        <dbReference type="ChEBI" id="CHEBI:68483"/>
        <dbReference type="ChEBI" id="CHEBI:70757"/>
        <dbReference type="EC" id="1.3.1.98"/>
    </reaction>
</comment>
<dbReference type="Pfam" id="PF01565">
    <property type="entry name" value="FAD_binding_4"/>
    <property type="match status" value="1"/>
</dbReference>
<dbReference type="GO" id="GO:0009252">
    <property type="term" value="P:peptidoglycan biosynthetic process"/>
    <property type="evidence" value="ECO:0007669"/>
    <property type="project" value="UniProtKB-UniRule"/>
</dbReference>
<dbReference type="GO" id="GO:0005829">
    <property type="term" value="C:cytosol"/>
    <property type="evidence" value="ECO:0007669"/>
    <property type="project" value="TreeGrafter"/>
</dbReference>
<dbReference type="Gene3D" id="3.30.465.10">
    <property type="match status" value="1"/>
</dbReference>
<comment type="similarity">
    <text evidence="5 17">Belongs to the MurB family.</text>
</comment>
<dbReference type="InterPro" id="IPR016169">
    <property type="entry name" value="FAD-bd_PCMH_sub2"/>
</dbReference>
<dbReference type="PANTHER" id="PTHR21071:SF4">
    <property type="entry name" value="UDP-N-ACETYLENOLPYRUVOYLGLUCOSAMINE REDUCTASE"/>
    <property type="match status" value="1"/>
</dbReference>
<evidence type="ECO:0000313" key="20">
    <source>
        <dbReference type="Proteomes" id="UP000016638"/>
    </source>
</evidence>
<dbReference type="HAMAP" id="MF_00037">
    <property type="entry name" value="MurB"/>
    <property type="match status" value="1"/>
</dbReference>
<evidence type="ECO:0000256" key="12">
    <source>
        <dbReference type="ARBA" id="ARBA00022984"/>
    </source>
</evidence>
<dbReference type="Proteomes" id="UP000016638">
    <property type="component" value="Unassembled WGS sequence"/>
</dbReference>
<dbReference type="InterPro" id="IPR036635">
    <property type="entry name" value="MurB_C_sf"/>
</dbReference>
<dbReference type="UniPathway" id="UPA00219"/>
<dbReference type="PATRIC" id="fig|1125712.3.peg.1008"/>
<keyword evidence="15 17" id="KW-0961">Cell wall biogenesis/degradation</keyword>
<keyword evidence="13 17" id="KW-0560">Oxidoreductase</keyword>
<proteinExistence type="inferred from homology"/>
<evidence type="ECO:0000256" key="2">
    <source>
        <dbReference type="ARBA" id="ARBA00003921"/>
    </source>
</evidence>
<evidence type="ECO:0000256" key="10">
    <source>
        <dbReference type="ARBA" id="ARBA00022857"/>
    </source>
</evidence>
<dbReference type="InterPro" id="IPR011601">
    <property type="entry name" value="MurB_C"/>
</dbReference>
<dbReference type="NCBIfam" id="NF010480">
    <property type="entry name" value="PRK13905.1"/>
    <property type="match status" value="1"/>
</dbReference>
<feature type="domain" description="FAD-binding PCMH-type" evidence="18">
    <location>
        <begin position="34"/>
        <end position="200"/>
    </location>
</feature>
<keyword evidence="11 17" id="KW-0133">Cell shape</keyword>
<keyword evidence="9 17" id="KW-0274">FAD</keyword>
<dbReference type="STRING" id="1125712.HMPREF1316_0382"/>
<evidence type="ECO:0000256" key="4">
    <source>
        <dbReference type="ARBA" id="ARBA00004752"/>
    </source>
</evidence>
<protein>
    <recommendedName>
        <fullName evidence="17">UDP-N-acetylenolpyruvoylglucosamine reductase</fullName>
        <ecNumber evidence="17">1.3.1.98</ecNumber>
    </recommendedName>
    <alternativeName>
        <fullName evidence="17">UDP-N-acetylmuramate dehydrogenase</fullName>
    </alternativeName>
</protein>
<comment type="caution">
    <text evidence="19">The sequence shown here is derived from an EMBL/GenBank/DDBJ whole genome shotgun (WGS) entry which is preliminary data.</text>
</comment>
<name>U2V7U1_9ACTN</name>
<dbReference type="NCBIfam" id="TIGR00179">
    <property type="entry name" value="murB"/>
    <property type="match status" value="1"/>
</dbReference>
<comment type="subcellular location">
    <subcellularLocation>
        <location evidence="3 17">Cytoplasm</location>
    </subcellularLocation>
</comment>
<evidence type="ECO:0000256" key="3">
    <source>
        <dbReference type="ARBA" id="ARBA00004496"/>
    </source>
</evidence>
<gene>
    <name evidence="19" type="primary">murB_1</name>
    <name evidence="17" type="synonym">murB</name>
    <name evidence="19" type="ORF">HMPREF1316_0382</name>
</gene>
<evidence type="ECO:0000259" key="18">
    <source>
        <dbReference type="PROSITE" id="PS51387"/>
    </source>
</evidence>
<feature type="active site" description="Proton donor" evidence="17">
    <location>
        <position position="229"/>
    </location>
</feature>
<dbReference type="Gene3D" id="3.90.78.10">
    <property type="entry name" value="UDP-N-acetylenolpyruvoylglucosamine reductase, C-terminal domain"/>
    <property type="match status" value="1"/>
</dbReference>
<dbReference type="InterPro" id="IPR016167">
    <property type="entry name" value="FAD-bd_PCMH_sub1"/>
</dbReference>
<comment type="function">
    <text evidence="2 17">Cell wall formation.</text>
</comment>
<accession>U2V7U1</accession>
<dbReference type="InterPro" id="IPR006094">
    <property type="entry name" value="Oxid_FAD_bind_N"/>
</dbReference>
<dbReference type="AlphaFoldDB" id="U2V7U1"/>
<organism evidence="19 20">
    <name type="scientific">Olsenella profusa F0195</name>
    <dbReference type="NCBI Taxonomy" id="1125712"/>
    <lineage>
        <taxon>Bacteria</taxon>
        <taxon>Bacillati</taxon>
        <taxon>Actinomycetota</taxon>
        <taxon>Coriobacteriia</taxon>
        <taxon>Coriobacteriales</taxon>
        <taxon>Atopobiaceae</taxon>
        <taxon>Olsenella</taxon>
    </lineage>
</organism>
<keyword evidence="20" id="KW-1185">Reference proteome</keyword>
<evidence type="ECO:0000256" key="14">
    <source>
        <dbReference type="ARBA" id="ARBA00023306"/>
    </source>
</evidence>
<evidence type="ECO:0000256" key="6">
    <source>
        <dbReference type="ARBA" id="ARBA00022490"/>
    </source>
</evidence>
<dbReference type="InterPro" id="IPR003170">
    <property type="entry name" value="MurB"/>
</dbReference>
<evidence type="ECO:0000256" key="15">
    <source>
        <dbReference type="ARBA" id="ARBA00023316"/>
    </source>
</evidence>
<keyword evidence="7 17" id="KW-0132">Cell division</keyword>